<name>A0AAV4DXM5_9GAST</name>
<dbReference type="Proteomes" id="UP000735302">
    <property type="component" value="Unassembled WGS sequence"/>
</dbReference>
<sequence>MSMNLMDIQELFGVNIDVIMRTSFRWSGKTVELQVLFQSCQNKKEEKEPANSSNSRRYSVDSASVYHQASGYPLSPSCPSHQGLRRYNLSIESVRLLSFNTYSETPAPQLPFGINLPWRTASANLVS</sequence>
<evidence type="ECO:0000313" key="2">
    <source>
        <dbReference type="Proteomes" id="UP000735302"/>
    </source>
</evidence>
<gene>
    <name evidence="1" type="ORF">PoB_007527500</name>
</gene>
<accession>A0AAV4DXM5</accession>
<proteinExistence type="predicted"/>
<dbReference type="EMBL" id="BLXT01008444">
    <property type="protein sequence ID" value="GFO48770.1"/>
    <property type="molecule type" value="Genomic_DNA"/>
</dbReference>
<keyword evidence="2" id="KW-1185">Reference proteome</keyword>
<reference evidence="1 2" key="1">
    <citation type="journal article" date="2021" name="Elife">
        <title>Chloroplast acquisition without the gene transfer in kleptoplastic sea slugs, Plakobranchus ocellatus.</title>
        <authorList>
            <person name="Maeda T."/>
            <person name="Takahashi S."/>
            <person name="Yoshida T."/>
            <person name="Shimamura S."/>
            <person name="Takaki Y."/>
            <person name="Nagai Y."/>
            <person name="Toyoda A."/>
            <person name="Suzuki Y."/>
            <person name="Arimoto A."/>
            <person name="Ishii H."/>
            <person name="Satoh N."/>
            <person name="Nishiyama T."/>
            <person name="Hasebe M."/>
            <person name="Maruyama T."/>
            <person name="Minagawa J."/>
            <person name="Obokata J."/>
            <person name="Shigenobu S."/>
        </authorList>
    </citation>
    <scope>NUCLEOTIDE SEQUENCE [LARGE SCALE GENOMIC DNA]</scope>
</reference>
<organism evidence="1 2">
    <name type="scientific">Plakobranchus ocellatus</name>
    <dbReference type="NCBI Taxonomy" id="259542"/>
    <lineage>
        <taxon>Eukaryota</taxon>
        <taxon>Metazoa</taxon>
        <taxon>Spiralia</taxon>
        <taxon>Lophotrochozoa</taxon>
        <taxon>Mollusca</taxon>
        <taxon>Gastropoda</taxon>
        <taxon>Heterobranchia</taxon>
        <taxon>Euthyneura</taxon>
        <taxon>Panpulmonata</taxon>
        <taxon>Sacoglossa</taxon>
        <taxon>Placobranchoidea</taxon>
        <taxon>Plakobranchidae</taxon>
        <taxon>Plakobranchus</taxon>
    </lineage>
</organism>
<evidence type="ECO:0000313" key="1">
    <source>
        <dbReference type="EMBL" id="GFO48770.1"/>
    </source>
</evidence>
<comment type="caution">
    <text evidence="1">The sequence shown here is derived from an EMBL/GenBank/DDBJ whole genome shotgun (WGS) entry which is preliminary data.</text>
</comment>
<protein>
    <submittedName>
        <fullName evidence="1">Uncharacterized protein</fullName>
    </submittedName>
</protein>
<dbReference type="AlphaFoldDB" id="A0AAV4DXM5"/>